<evidence type="ECO:0000313" key="3">
    <source>
        <dbReference type="Proteomes" id="UP000262802"/>
    </source>
</evidence>
<dbReference type="AlphaFoldDB" id="A0A3B7R3Z5"/>
<dbReference type="PANTHER" id="PTHR30399">
    <property type="entry name" value="UNCHARACTERIZED PROTEIN YGJP"/>
    <property type="match status" value="1"/>
</dbReference>
<gene>
    <name evidence="2" type="ORF">D3Y59_04320</name>
</gene>
<organism evidence="2 3">
    <name type="scientific">Hymenobacter oligotrophus</name>
    <dbReference type="NCBI Taxonomy" id="2319843"/>
    <lineage>
        <taxon>Bacteria</taxon>
        <taxon>Pseudomonadati</taxon>
        <taxon>Bacteroidota</taxon>
        <taxon>Cytophagia</taxon>
        <taxon>Cytophagales</taxon>
        <taxon>Hymenobacteraceae</taxon>
        <taxon>Hymenobacter</taxon>
    </lineage>
</organism>
<keyword evidence="3" id="KW-1185">Reference proteome</keyword>
<dbReference type="Pfam" id="PF01863">
    <property type="entry name" value="YgjP-like"/>
    <property type="match status" value="1"/>
</dbReference>
<dbReference type="PANTHER" id="PTHR30399:SF1">
    <property type="entry name" value="UTP PYROPHOSPHATASE"/>
    <property type="match status" value="1"/>
</dbReference>
<dbReference type="InterPro" id="IPR053136">
    <property type="entry name" value="UTP_pyrophosphatase-like"/>
</dbReference>
<dbReference type="CDD" id="cd07344">
    <property type="entry name" value="M48_yhfN_like"/>
    <property type="match status" value="1"/>
</dbReference>
<dbReference type="EMBL" id="CP032317">
    <property type="protein sequence ID" value="AYA36351.1"/>
    <property type="molecule type" value="Genomic_DNA"/>
</dbReference>
<evidence type="ECO:0000313" key="2">
    <source>
        <dbReference type="EMBL" id="AYA36351.1"/>
    </source>
</evidence>
<feature type="domain" description="YgjP-like metallopeptidase" evidence="1">
    <location>
        <begin position="21"/>
        <end position="228"/>
    </location>
</feature>
<dbReference type="Gene3D" id="3.30.2010.10">
    <property type="entry name" value="Metalloproteases ('zincins'), catalytic domain"/>
    <property type="match status" value="1"/>
</dbReference>
<dbReference type="RefSeq" id="WP_119443936.1">
    <property type="nucleotide sequence ID" value="NZ_CP032317.1"/>
</dbReference>
<dbReference type="InterPro" id="IPR002725">
    <property type="entry name" value="YgjP-like_metallopeptidase"/>
</dbReference>
<protein>
    <submittedName>
        <fullName evidence="2">M48 family peptidase</fullName>
    </submittedName>
</protein>
<reference evidence="2 3" key="1">
    <citation type="submission" date="2018-09" db="EMBL/GenBank/DDBJ databases">
        <title>Hymenobacter medium sp. nov., isolated from R2A medium.</title>
        <authorList>
            <person name="Yingchao G."/>
        </authorList>
    </citation>
    <scope>NUCLEOTIDE SEQUENCE [LARGE SCALE GENOMIC DNA]</scope>
    <source>
        <strain evidence="3">sh-6</strain>
    </source>
</reference>
<accession>A0A3B7R3Z5</accession>
<sequence>MPELLVDNLPVEVVRKNIRTLRLTVYAPDGRVRVAVPLRTPEEDIRQLVLARGPWIRKHQERFRQQTRPQPLQYQAGETHYYLGQPYTLQLHTTDGTPHVRLEGTALHLYEKPGTSPAQRKQLLTAWYRARIKEQLPLLLAQWQPVVGVRVHEWGVKQMRTRWGTCNIRAKRIWLNLELIKHPPHCLAYVVVHELVHLHERLHNQRFWGLMDRFLPDWAQYRRELNQHSLRAGHQPDAC</sequence>
<proteinExistence type="predicted"/>
<dbReference type="Proteomes" id="UP000262802">
    <property type="component" value="Chromosome"/>
</dbReference>
<evidence type="ECO:0000259" key="1">
    <source>
        <dbReference type="Pfam" id="PF01863"/>
    </source>
</evidence>
<dbReference type="OrthoDB" id="9811177at2"/>
<dbReference type="KEGG" id="hyh:D3Y59_04320"/>
<name>A0A3B7R3Z5_9BACT</name>